<accession>A0A518K9S3</accession>
<dbReference type="EMBL" id="CP036349">
    <property type="protein sequence ID" value="QDV74547.1"/>
    <property type="molecule type" value="Genomic_DNA"/>
</dbReference>
<dbReference type="Proteomes" id="UP000316426">
    <property type="component" value="Chromosome"/>
</dbReference>
<proteinExistence type="predicted"/>
<evidence type="ECO:0000313" key="3">
    <source>
        <dbReference type="Proteomes" id="UP000316426"/>
    </source>
</evidence>
<evidence type="ECO:0000256" key="1">
    <source>
        <dbReference type="SAM" id="MobiDB-lite"/>
    </source>
</evidence>
<name>A0A518K9S3_9BACT</name>
<gene>
    <name evidence="2" type="ORF">Spa11_27510</name>
</gene>
<sequence precursor="true">MTRLPTNQWQALKNGQSLPGAGDRDWSWTKLTCWGLLLGGLAAASCWVLAPNGVASAIERAALASTTALRGVGVVTRESPAPTTTPTWREHQLNVEFCEIPPSGPGETPGLWNEILWRTER</sequence>
<organism evidence="2 3">
    <name type="scientific">Botrimarina mediterranea</name>
    <dbReference type="NCBI Taxonomy" id="2528022"/>
    <lineage>
        <taxon>Bacteria</taxon>
        <taxon>Pseudomonadati</taxon>
        <taxon>Planctomycetota</taxon>
        <taxon>Planctomycetia</taxon>
        <taxon>Pirellulales</taxon>
        <taxon>Lacipirellulaceae</taxon>
        <taxon>Botrimarina</taxon>
    </lineage>
</organism>
<evidence type="ECO:0000313" key="2">
    <source>
        <dbReference type="EMBL" id="QDV74547.1"/>
    </source>
</evidence>
<protein>
    <submittedName>
        <fullName evidence="2">Uncharacterized protein</fullName>
    </submittedName>
</protein>
<feature type="region of interest" description="Disordered" evidence="1">
    <location>
        <begin position="1"/>
        <end position="22"/>
    </location>
</feature>
<reference evidence="2 3" key="1">
    <citation type="submission" date="2019-02" db="EMBL/GenBank/DDBJ databases">
        <title>Deep-cultivation of Planctomycetes and their phenomic and genomic characterization uncovers novel biology.</title>
        <authorList>
            <person name="Wiegand S."/>
            <person name="Jogler M."/>
            <person name="Boedeker C."/>
            <person name="Pinto D."/>
            <person name="Vollmers J."/>
            <person name="Rivas-Marin E."/>
            <person name="Kohn T."/>
            <person name="Peeters S.H."/>
            <person name="Heuer A."/>
            <person name="Rast P."/>
            <person name="Oberbeckmann S."/>
            <person name="Bunk B."/>
            <person name="Jeske O."/>
            <person name="Meyerdierks A."/>
            <person name="Storesund J.E."/>
            <person name="Kallscheuer N."/>
            <person name="Luecker S."/>
            <person name="Lage O.M."/>
            <person name="Pohl T."/>
            <person name="Merkel B.J."/>
            <person name="Hornburger P."/>
            <person name="Mueller R.-W."/>
            <person name="Bruemmer F."/>
            <person name="Labrenz M."/>
            <person name="Spormann A.M."/>
            <person name="Op den Camp H."/>
            <person name="Overmann J."/>
            <person name="Amann R."/>
            <person name="Jetten M.S.M."/>
            <person name="Mascher T."/>
            <person name="Medema M.H."/>
            <person name="Devos D.P."/>
            <person name="Kaster A.-K."/>
            <person name="Ovreas L."/>
            <person name="Rohde M."/>
            <person name="Galperin M.Y."/>
            <person name="Jogler C."/>
        </authorList>
    </citation>
    <scope>NUCLEOTIDE SEQUENCE [LARGE SCALE GENOMIC DNA]</scope>
    <source>
        <strain evidence="2 3">Spa11</strain>
    </source>
</reference>
<keyword evidence="3" id="KW-1185">Reference proteome</keyword>
<dbReference type="KEGG" id="bmei:Spa11_27510"/>
<dbReference type="AlphaFoldDB" id="A0A518K9S3"/>
<feature type="compositionally biased region" description="Polar residues" evidence="1">
    <location>
        <begin position="1"/>
        <end position="17"/>
    </location>
</feature>